<keyword evidence="1" id="KW-0812">Transmembrane</keyword>
<evidence type="ECO:0000313" key="2">
    <source>
        <dbReference type="EMBL" id="BED92180.1"/>
    </source>
</evidence>
<organism evidence="2">
    <name type="scientific">Candidatus Improbicoccus pseudotrichonymphae</name>
    <dbReference type="NCBI Taxonomy" id="3033792"/>
    <lineage>
        <taxon>Bacteria</taxon>
        <taxon>Bacillati</taxon>
        <taxon>Bacillota</taxon>
        <taxon>Clostridia</taxon>
        <taxon>Candidatus Improbicoccus</taxon>
    </lineage>
</organism>
<proteinExistence type="predicted"/>
<evidence type="ECO:0000256" key="1">
    <source>
        <dbReference type="SAM" id="Phobius"/>
    </source>
</evidence>
<protein>
    <submittedName>
        <fullName evidence="2">Uncharacterized protein</fullName>
    </submittedName>
</protein>
<feature type="transmembrane region" description="Helical" evidence="1">
    <location>
        <begin position="42"/>
        <end position="61"/>
    </location>
</feature>
<dbReference type="SUPFAM" id="SSF52540">
    <property type="entry name" value="P-loop containing nucleoside triphosphate hydrolases"/>
    <property type="match status" value="1"/>
</dbReference>
<sequence>MKLLSLVGNHSGFDPNEDIEDKSKKDDTVDKPEGLSGLAKTVVGAGLLTVGAFGALVYFIYDAISSRKNVSLFSPPEEPKFLSPEFRSLRLINIGEKNVGRTALIEVEKRGIYPKNRIINSIVQLYTLYIETKYGEIELENYDNDVDNSPLEKFVSDYFPRCKVFQISFDLSKKNYDDRRYKNISEYFDYWVGFAKNNGAPDDAMFMFVCCKSDSWDKNGSEEINNAITGLNLKDDQIIKPTDENINMGNLFFKTSALNNEGVAELYLATAEGYRDNIMKIMKRKSQQQS</sequence>
<reference evidence="2" key="1">
    <citation type="journal article" date="2023" name="ISME J.">
        <title>Emergence of putative energy parasites within Clostridia revealed by genome analysis of a novel endosymbiotic clade.</title>
        <authorList>
            <person name="Takahashi K."/>
            <person name="Kuwahara H."/>
            <person name="Horikawa Y."/>
            <person name="Izawa K."/>
            <person name="Kato D."/>
            <person name="Inagaki T."/>
            <person name="Yuki M."/>
            <person name="Ohkuma M."/>
            <person name="Hongoh Y."/>
        </authorList>
    </citation>
    <scope>NUCLEOTIDE SEQUENCE</scope>
    <source>
        <strain evidence="2">CfP3-15</strain>
    </source>
</reference>
<dbReference type="Proteomes" id="UP001337580">
    <property type="component" value="Chromosome"/>
</dbReference>
<gene>
    <name evidence="2" type="ORF">CfP315_0776</name>
</gene>
<keyword evidence="1" id="KW-0472">Membrane</keyword>
<dbReference type="AlphaFoldDB" id="A0AA48IB03"/>
<dbReference type="Gene3D" id="3.40.50.300">
    <property type="entry name" value="P-loop containing nucleotide triphosphate hydrolases"/>
    <property type="match status" value="1"/>
</dbReference>
<accession>A0AA48IB03</accession>
<dbReference type="KEGG" id="ips:CfP315_0776"/>
<dbReference type="InterPro" id="IPR027417">
    <property type="entry name" value="P-loop_NTPase"/>
</dbReference>
<keyword evidence="1" id="KW-1133">Transmembrane helix</keyword>
<dbReference type="EMBL" id="AP027924">
    <property type="protein sequence ID" value="BED92180.1"/>
    <property type="molecule type" value="Genomic_DNA"/>
</dbReference>
<name>A0AA48IB03_9FIRM</name>